<evidence type="ECO:0000256" key="4">
    <source>
        <dbReference type="ARBA" id="ARBA00022485"/>
    </source>
</evidence>
<keyword evidence="5" id="KW-0479">Metal-binding</keyword>
<comment type="cofactor">
    <cofactor evidence="1">
        <name>[4Fe-4S] cluster</name>
        <dbReference type="ChEBI" id="CHEBI:49883"/>
    </cofactor>
</comment>
<keyword evidence="8" id="KW-0472">Membrane</keyword>
<evidence type="ECO:0000256" key="8">
    <source>
        <dbReference type="ARBA" id="ARBA00023136"/>
    </source>
</evidence>
<reference evidence="10 11" key="1">
    <citation type="submission" date="2021-04" db="EMBL/GenBank/DDBJ databases">
        <title>The complete genome sequence of Neokomagataea sp. TBRC 2177.</title>
        <authorList>
            <person name="Charoenyingcharoen P."/>
            <person name="Yukphan P."/>
        </authorList>
    </citation>
    <scope>NUCLEOTIDE SEQUENCE [LARGE SCALE GENOMIC DNA]</scope>
    <source>
        <strain evidence="10 11">TBRC 2177</strain>
    </source>
</reference>
<evidence type="ECO:0000256" key="6">
    <source>
        <dbReference type="ARBA" id="ARBA00023004"/>
    </source>
</evidence>
<name>A0ABS5E6B8_9PROT</name>
<evidence type="ECO:0000256" key="2">
    <source>
        <dbReference type="ARBA" id="ARBA00009173"/>
    </source>
</evidence>
<dbReference type="PANTHER" id="PTHR42989:SF1">
    <property type="entry name" value="FORMATE HYDROGENLYASE SUBUNIT 7-RELATED"/>
    <property type="match status" value="1"/>
</dbReference>
<dbReference type="Gene3D" id="3.40.50.12280">
    <property type="match status" value="1"/>
</dbReference>
<dbReference type="Pfam" id="PF01058">
    <property type="entry name" value="Oxidored_q6"/>
    <property type="match status" value="1"/>
</dbReference>
<keyword evidence="7" id="KW-0411">Iron-sulfur</keyword>
<keyword evidence="3" id="KW-1003">Cell membrane</keyword>
<evidence type="ECO:0000256" key="7">
    <source>
        <dbReference type="ARBA" id="ARBA00023014"/>
    </source>
</evidence>
<protein>
    <recommendedName>
        <fullName evidence="9">NADH:ubiquinone oxidoreductase-like 20kDa subunit domain-containing protein</fullName>
    </recommendedName>
</protein>
<comment type="caution">
    <text evidence="10">The sequence shown here is derived from an EMBL/GenBank/DDBJ whole genome shotgun (WGS) entry which is preliminary data.</text>
</comment>
<evidence type="ECO:0000256" key="3">
    <source>
        <dbReference type="ARBA" id="ARBA00022475"/>
    </source>
</evidence>
<evidence type="ECO:0000259" key="9">
    <source>
        <dbReference type="Pfam" id="PF01058"/>
    </source>
</evidence>
<evidence type="ECO:0000256" key="5">
    <source>
        <dbReference type="ARBA" id="ARBA00022723"/>
    </source>
</evidence>
<dbReference type="InterPro" id="IPR006137">
    <property type="entry name" value="NADH_UbQ_OxRdtase-like_20kDa"/>
</dbReference>
<accession>A0ABS5E6B8</accession>
<dbReference type="EMBL" id="JAGRQH010000002">
    <property type="protein sequence ID" value="MBR0559058.1"/>
    <property type="molecule type" value="Genomic_DNA"/>
</dbReference>
<organism evidence="10 11">
    <name type="scientific">Neokomagataea anthophila</name>
    <dbReference type="NCBI Taxonomy" id="2826925"/>
    <lineage>
        <taxon>Bacteria</taxon>
        <taxon>Pseudomonadati</taxon>
        <taxon>Pseudomonadota</taxon>
        <taxon>Alphaproteobacteria</taxon>
        <taxon>Acetobacterales</taxon>
        <taxon>Acetobacteraceae</taxon>
        <taxon>Neokomagataea</taxon>
    </lineage>
</organism>
<proteinExistence type="inferred from homology"/>
<dbReference type="Proteomes" id="UP000677812">
    <property type="component" value="Unassembled WGS sequence"/>
</dbReference>
<feature type="domain" description="NADH:ubiquinone oxidoreductase-like 20kDa subunit" evidence="9">
    <location>
        <begin position="43"/>
        <end position="153"/>
    </location>
</feature>
<dbReference type="SUPFAM" id="SSF56770">
    <property type="entry name" value="HydA/Nqo6-like"/>
    <property type="match status" value="1"/>
</dbReference>
<keyword evidence="6" id="KW-0408">Iron</keyword>
<keyword evidence="4" id="KW-0004">4Fe-4S</keyword>
<evidence type="ECO:0000313" key="11">
    <source>
        <dbReference type="Proteomes" id="UP000677812"/>
    </source>
</evidence>
<evidence type="ECO:0000256" key="1">
    <source>
        <dbReference type="ARBA" id="ARBA00001966"/>
    </source>
</evidence>
<dbReference type="RefSeq" id="WP_211680628.1">
    <property type="nucleotide sequence ID" value="NZ_JAGRQH010000002.1"/>
</dbReference>
<evidence type="ECO:0000313" key="10">
    <source>
        <dbReference type="EMBL" id="MBR0559058.1"/>
    </source>
</evidence>
<dbReference type="InterPro" id="IPR052375">
    <property type="entry name" value="Complex_I_20kDa-like"/>
</dbReference>
<sequence>MKSRTISLVEAFLDVRRWRMRSGVSDERTQLPIGLYFLETGSCEGCAMELDALCGGAYALEQNGFRRVLQPEDADWLLVTGAVSRRCAERLDQVWRAMPAGRSLIAIGRCAVDGGPFAGGYATLGGLAGLTRVQRSVPGCPPEPAAILAALVAFREGKAA</sequence>
<comment type="similarity">
    <text evidence="2">Belongs to the complex I 20 kDa subunit family.</text>
</comment>
<keyword evidence="11" id="KW-1185">Reference proteome</keyword>
<gene>
    <name evidence="10" type="ORF">KB213_03155</name>
</gene>
<dbReference type="PANTHER" id="PTHR42989">
    <property type="entry name" value="HYDROGENASE-4 COMPONENT I"/>
    <property type="match status" value="1"/>
</dbReference>